<dbReference type="PANTHER" id="PTHR42695:SF5">
    <property type="entry name" value="GLUTAMINE AMIDOTRANSFERASE YLR126C-RELATED"/>
    <property type="match status" value="1"/>
</dbReference>
<dbReference type="InterPro" id="IPR017926">
    <property type="entry name" value="GATASE"/>
</dbReference>
<dbReference type="PROSITE" id="PS51273">
    <property type="entry name" value="GATASE_TYPE_1"/>
    <property type="match status" value="1"/>
</dbReference>
<dbReference type="PANTHER" id="PTHR42695">
    <property type="entry name" value="GLUTAMINE AMIDOTRANSFERASE YLR126C-RELATED"/>
    <property type="match status" value="1"/>
</dbReference>
<proteinExistence type="predicted"/>
<organism evidence="2 3">
    <name type="scientific">Candidatus Uhrbacteria bacterium CG_4_9_14_3_um_filter_41_35</name>
    <dbReference type="NCBI Taxonomy" id="1975034"/>
    <lineage>
        <taxon>Bacteria</taxon>
        <taxon>Candidatus Uhriibacteriota</taxon>
    </lineage>
</organism>
<dbReference type="Pfam" id="PF00117">
    <property type="entry name" value="GATase"/>
    <property type="match status" value="1"/>
</dbReference>
<accession>A0A2M7XFQ6</accession>
<evidence type="ECO:0000313" key="3">
    <source>
        <dbReference type="Proteomes" id="UP000231263"/>
    </source>
</evidence>
<evidence type="ECO:0000259" key="1">
    <source>
        <dbReference type="Pfam" id="PF00117"/>
    </source>
</evidence>
<sequence length="245" mass="26983">MKVLLIQLRPDSETEQHELECFVHQSGLKAEDVVSLNVLEKIPSETDLNGVDALVIGGSGDYLLSNGDIPEKVGLVGEIIRLARGKQIPTLGICFGAQILAQTFGGVVELDEANQETGTFLITKKVEAKDCPVFSEIPESFEAQLGHKDHIMNLPVGAVNLASSVRSSVQAFTFPGEPVYALTFHPELNKEAVHWRLKRYANIYKLSADALLVMQDNVGETPFAVMVLKRFFEKIVKNGEFYPNN</sequence>
<dbReference type="Gene3D" id="3.40.50.880">
    <property type="match status" value="1"/>
</dbReference>
<comment type="caution">
    <text evidence="2">The sequence shown here is derived from an EMBL/GenBank/DDBJ whole genome shotgun (WGS) entry which is preliminary data.</text>
</comment>
<feature type="domain" description="Glutamine amidotransferase" evidence="1">
    <location>
        <begin position="63"/>
        <end position="189"/>
    </location>
</feature>
<dbReference type="InterPro" id="IPR029062">
    <property type="entry name" value="Class_I_gatase-like"/>
</dbReference>
<dbReference type="EMBL" id="PFWT01000009">
    <property type="protein sequence ID" value="PJA46689.1"/>
    <property type="molecule type" value="Genomic_DNA"/>
</dbReference>
<dbReference type="AlphaFoldDB" id="A0A2M7XFQ6"/>
<evidence type="ECO:0000313" key="2">
    <source>
        <dbReference type="EMBL" id="PJA46689.1"/>
    </source>
</evidence>
<dbReference type="Proteomes" id="UP000231263">
    <property type="component" value="Unassembled WGS sequence"/>
</dbReference>
<protein>
    <recommendedName>
        <fullName evidence="1">Glutamine amidotransferase domain-containing protein</fullName>
    </recommendedName>
</protein>
<dbReference type="SUPFAM" id="SSF52317">
    <property type="entry name" value="Class I glutamine amidotransferase-like"/>
    <property type="match status" value="1"/>
</dbReference>
<dbReference type="InterPro" id="IPR044992">
    <property type="entry name" value="ChyE-like"/>
</dbReference>
<gene>
    <name evidence="2" type="ORF">CO173_02890</name>
</gene>
<dbReference type="CDD" id="cd01741">
    <property type="entry name" value="GATase1_1"/>
    <property type="match status" value="1"/>
</dbReference>
<name>A0A2M7XFQ6_9BACT</name>
<dbReference type="GO" id="GO:0005829">
    <property type="term" value="C:cytosol"/>
    <property type="evidence" value="ECO:0007669"/>
    <property type="project" value="TreeGrafter"/>
</dbReference>
<reference evidence="3" key="1">
    <citation type="submission" date="2017-09" db="EMBL/GenBank/DDBJ databases">
        <title>Depth-based differentiation of microbial function through sediment-hosted aquifers and enrichment of novel symbionts in the deep terrestrial subsurface.</title>
        <authorList>
            <person name="Probst A.J."/>
            <person name="Ladd B."/>
            <person name="Jarett J.K."/>
            <person name="Geller-Mcgrath D.E."/>
            <person name="Sieber C.M.K."/>
            <person name="Emerson J.B."/>
            <person name="Anantharaman K."/>
            <person name="Thomas B.C."/>
            <person name="Malmstrom R."/>
            <person name="Stieglmeier M."/>
            <person name="Klingl A."/>
            <person name="Woyke T."/>
            <person name="Ryan C.M."/>
            <person name="Banfield J.F."/>
        </authorList>
    </citation>
    <scope>NUCLEOTIDE SEQUENCE [LARGE SCALE GENOMIC DNA]</scope>
</reference>